<dbReference type="GO" id="GO:0019239">
    <property type="term" value="F:deaminase activity"/>
    <property type="evidence" value="ECO:0007669"/>
    <property type="project" value="TreeGrafter"/>
</dbReference>
<dbReference type="GO" id="GO:0005829">
    <property type="term" value="C:cytosol"/>
    <property type="evidence" value="ECO:0007669"/>
    <property type="project" value="TreeGrafter"/>
</dbReference>
<evidence type="ECO:0000256" key="1">
    <source>
        <dbReference type="ARBA" id="ARBA00010552"/>
    </source>
</evidence>
<dbReference type="InterPro" id="IPR006056">
    <property type="entry name" value="RidA"/>
</dbReference>
<dbReference type="PANTHER" id="PTHR11803:SF39">
    <property type="entry name" value="2-IMINOBUTANOATE_2-IMINOPROPANOATE DEAMINASE"/>
    <property type="match status" value="1"/>
</dbReference>
<reference evidence="2 3" key="2">
    <citation type="submission" date="2019-05" db="EMBL/GenBank/DDBJ databases">
        <title>Genome evolution of the obligate endosymbiont Buchnera aphidicola.</title>
        <authorList>
            <person name="Moran N.A."/>
        </authorList>
    </citation>
    <scope>NUCLEOTIDE SEQUENCE [LARGE SCALE GENOMIC DNA]</scope>
    <source>
        <strain evidence="2 3">Tca</strain>
    </source>
</reference>
<dbReference type="InterPro" id="IPR006175">
    <property type="entry name" value="YjgF/YER057c/UK114"/>
</dbReference>
<dbReference type="Pfam" id="PF01042">
    <property type="entry name" value="Ribonuc_L-PSP"/>
    <property type="match status" value="1"/>
</dbReference>
<accession>A0A4D6Y9W7</accession>
<evidence type="ECO:0000313" key="2">
    <source>
        <dbReference type="EMBL" id="QCI26816.1"/>
    </source>
</evidence>
<dbReference type="SUPFAM" id="SSF55298">
    <property type="entry name" value="YjgF-like"/>
    <property type="match status" value="1"/>
</dbReference>
<dbReference type="CDD" id="cd00448">
    <property type="entry name" value="YjgF_YER057c_UK114_family"/>
    <property type="match status" value="1"/>
</dbReference>
<dbReference type="AlphaFoldDB" id="A0A4D6Y9W7"/>
<dbReference type="FunFam" id="3.30.1330.40:FF:000001">
    <property type="entry name" value="L-PSP family endoribonuclease"/>
    <property type="match status" value="1"/>
</dbReference>
<name>A0A4D6Y9W7_9GAMM</name>
<dbReference type="PANTHER" id="PTHR11803">
    <property type="entry name" value="2-IMINOBUTANOATE/2-IMINOPROPANOATE DEAMINASE RIDA"/>
    <property type="match status" value="1"/>
</dbReference>
<organism evidence="2 3">
    <name type="scientific">Buchnera aphidicola</name>
    <name type="common">Thelaxes californica</name>
    <dbReference type="NCBI Taxonomy" id="1315998"/>
    <lineage>
        <taxon>Bacteria</taxon>
        <taxon>Pseudomonadati</taxon>
        <taxon>Pseudomonadota</taxon>
        <taxon>Gammaproteobacteria</taxon>
        <taxon>Enterobacterales</taxon>
        <taxon>Erwiniaceae</taxon>
        <taxon>Buchnera</taxon>
    </lineage>
</organism>
<dbReference type="RefSeq" id="WP_158353524.1">
    <property type="nucleotide sequence ID" value="NZ_CP034852.1"/>
</dbReference>
<evidence type="ECO:0008006" key="4">
    <source>
        <dbReference type="Google" id="ProtNLM"/>
    </source>
</evidence>
<dbReference type="EMBL" id="CP034852">
    <property type="protein sequence ID" value="QCI26816.1"/>
    <property type="molecule type" value="Genomic_DNA"/>
</dbReference>
<dbReference type="OrthoDB" id="9803101at2"/>
<proteinExistence type="inferred from homology"/>
<gene>
    <name evidence="2" type="ORF">D9V80_01430</name>
</gene>
<protein>
    <recommendedName>
        <fullName evidence="4">Reactive intermediate/imine deaminase</fullName>
    </recommendedName>
</protein>
<dbReference type="Gene3D" id="3.30.1330.40">
    <property type="entry name" value="RutC-like"/>
    <property type="match status" value="1"/>
</dbReference>
<sequence>MTAIIINTKHAPQPIGPYNQGICNGNILYISGQIPTHTLENVDNMNIQQQTQIILSNIKNIILKANFSVNNIIKTTIFLTKIKDLQDVNKIYKIFFQENNSHFPTRSCIEVNNLPKNAKIEIEAIAMK</sequence>
<reference evidence="2 3" key="1">
    <citation type="submission" date="2018-12" db="EMBL/GenBank/DDBJ databases">
        <authorList>
            <person name="Chong R.A."/>
        </authorList>
    </citation>
    <scope>NUCLEOTIDE SEQUENCE [LARGE SCALE GENOMIC DNA]</scope>
    <source>
        <strain evidence="2 3">Tca</strain>
    </source>
</reference>
<dbReference type="InterPro" id="IPR035959">
    <property type="entry name" value="RutC-like_sf"/>
</dbReference>
<keyword evidence="3" id="KW-1185">Reference proteome</keyword>
<evidence type="ECO:0000313" key="3">
    <source>
        <dbReference type="Proteomes" id="UP000298782"/>
    </source>
</evidence>
<comment type="similarity">
    <text evidence="1">Belongs to the RutC family.</text>
</comment>
<dbReference type="NCBIfam" id="TIGR00004">
    <property type="entry name" value="Rid family detoxifying hydrolase"/>
    <property type="match status" value="1"/>
</dbReference>
<dbReference type="Proteomes" id="UP000298782">
    <property type="component" value="Chromosome"/>
</dbReference>